<dbReference type="InterPro" id="IPR023796">
    <property type="entry name" value="Serpin_dom"/>
</dbReference>
<evidence type="ECO:0000256" key="3">
    <source>
        <dbReference type="ARBA" id="ARBA00073281"/>
    </source>
</evidence>
<dbReference type="Ensembl" id="ENSCMIT00000040197.1">
    <property type="protein sequence ID" value="ENSCMIP00000039627.1"/>
    <property type="gene ID" value="ENSCMIG00000016600.1"/>
</dbReference>
<dbReference type="InterPro" id="IPR000215">
    <property type="entry name" value="Serpin_fam"/>
</dbReference>
<evidence type="ECO:0000313" key="7">
    <source>
        <dbReference type="Proteomes" id="UP000314986"/>
    </source>
</evidence>
<dbReference type="OMA" id="KPTDAYQ"/>
<dbReference type="SUPFAM" id="SSF56574">
    <property type="entry name" value="Serpins"/>
    <property type="match status" value="1"/>
</dbReference>
<dbReference type="Gene3D" id="2.30.39.10">
    <property type="entry name" value="Alpha-1-antitrypsin, domain 1"/>
    <property type="match status" value="1"/>
</dbReference>
<dbReference type="InterPro" id="IPR036186">
    <property type="entry name" value="Serpin_sf"/>
</dbReference>
<dbReference type="Pfam" id="PF00079">
    <property type="entry name" value="Serpin"/>
    <property type="match status" value="1"/>
</dbReference>
<reference evidence="7" key="3">
    <citation type="journal article" date="2014" name="Nature">
        <title>Elephant shark genome provides unique insights into gnathostome evolution.</title>
        <authorList>
            <consortium name="International Elephant Shark Genome Sequencing Consortium"/>
            <person name="Venkatesh B."/>
            <person name="Lee A.P."/>
            <person name="Ravi V."/>
            <person name="Maurya A.K."/>
            <person name="Lian M.M."/>
            <person name="Swann J.B."/>
            <person name="Ohta Y."/>
            <person name="Flajnik M.F."/>
            <person name="Sutoh Y."/>
            <person name="Kasahara M."/>
            <person name="Hoon S."/>
            <person name="Gangu V."/>
            <person name="Roy S.W."/>
            <person name="Irimia M."/>
            <person name="Korzh V."/>
            <person name="Kondrychyn I."/>
            <person name="Lim Z.W."/>
            <person name="Tay B.H."/>
            <person name="Tohari S."/>
            <person name="Kong K.W."/>
            <person name="Ho S."/>
            <person name="Lorente-Galdos B."/>
            <person name="Quilez J."/>
            <person name="Marques-Bonet T."/>
            <person name="Raney B.J."/>
            <person name="Ingham P.W."/>
            <person name="Tay A."/>
            <person name="Hillier L.W."/>
            <person name="Minx P."/>
            <person name="Boehm T."/>
            <person name="Wilson R.K."/>
            <person name="Brenner S."/>
            <person name="Warren W.C."/>
        </authorList>
    </citation>
    <scope>NUCLEOTIDE SEQUENCE [LARGE SCALE GENOMIC DNA]</scope>
</reference>
<dbReference type="InterPro" id="IPR042178">
    <property type="entry name" value="Serpin_sf_1"/>
</dbReference>
<feature type="domain" description="Serpin" evidence="5">
    <location>
        <begin position="13"/>
        <end position="379"/>
    </location>
</feature>
<reference evidence="6" key="5">
    <citation type="submission" date="2025-09" db="UniProtKB">
        <authorList>
            <consortium name="Ensembl"/>
        </authorList>
    </citation>
    <scope>IDENTIFICATION</scope>
</reference>
<evidence type="ECO:0000259" key="5">
    <source>
        <dbReference type="SMART" id="SM00093"/>
    </source>
</evidence>
<dbReference type="Gene3D" id="3.30.497.10">
    <property type="entry name" value="Antithrombin, subunit I, domain 2"/>
    <property type="match status" value="1"/>
</dbReference>
<dbReference type="SMART" id="SM00093">
    <property type="entry name" value="SERPIN"/>
    <property type="match status" value="1"/>
</dbReference>
<evidence type="ECO:0000256" key="1">
    <source>
        <dbReference type="ARBA" id="ARBA00006426"/>
    </source>
</evidence>
<dbReference type="GeneID" id="103184822"/>
<dbReference type="CDD" id="cd19956">
    <property type="entry name" value="serpinB"/>
    <property type="match status" value="1"/>
</dbReference>
<evidence type="ECO:0000256" key="2">
    <source>
        <dbReference type="ARBA" id="ARBA00022990"/>
    </source>
</evidence>
<protein>
    <recommendedName>
        <fullName evidence="3">Leukocyte elastase inhibitor</fullName>
    </recommendedName>
    <alternativeName>
        <fullName evidence="4">Serpin B1</fullName>
    </alternativeName>
</protein>
<sequence>MDSLCVSNTNFALDLYKKVIEGKEKENVFFSPLSISAALAMVYLGAEGNTAAQMSKVLHFDTVDDVHARFKTLLSDINRPSASYLLKLVNSLFQDKTYTFLQKFLSSISEFYQADLSAVDFANQPEVARNTINSWVEIKTDGKIQKLLSADHITDLTRLVLVNAVYFKGSWEHKFNETDTLVKPFRLNKGQSKPVNMMYQEADLYSTYIKELQMRIVELPYVQNELTMVIMLPDEISDKSTGLEKLEQVLTYEKLLDWTKEEYMEKIKVKIQLPKFKLEDQFDLNSTLSEMGMADAFLDFKADFSGMTGKNDLFLSKVVHKSFVEVNEEGTEAAAATSVVFMEKFLKIEVDFVADHPFLFFIRHNKTRNILFFGRFSSPEGDVDKDSKNANIGIMQSQQHKTVL</sequence>
<reference evidence="7" key="2">
    <citation type="journal article" date="2007" name="PLoS Biol.">
        <title>Survey sequencing and comparative analysis of the elephant shark (Callorhinchus milii) genome.</title>
        <authorList>
            <person name="Venkatesh B."/>
            <person name="Kirkness E.F."/>
            <person name="Loh Y.H."/>
            <person name="Halpern A.L."/>
            <person name="Lee A.P."/>
            <person name="Johnson J."/>
            <person name="Dandona N."/>
            <person name="Viswanathan L.D."/>
            <person name="Tay A."/>
            <person name="Venter J.C."/>
            <person name="Strausberg R.L."/>
            <person name="Brenner S."/>
        </authorList>
    </citation>
    <scope>NUCLEOTIDE SEQUENCE [LARGE SCALE GENOMIC DNA]</scope>
</reference>
<organism evidence="6 7">
    <name type="scientific">Callorhinchus milii</name>
    <name type="common">Ghost shark</name>
    <dbReference type="NCBI Taxonomy" id="7868"/>
    <lineage>
        <taxon>Eukaryota</taxon>
        <taxon>Metazoa</taxon>
        <taxon>Chordata</taxon>
        <taxon>Craniata</taxon>
        <taxon>Vertebrata</taxon>
        <taxon>Chondrichthyes</taxon>
        <taxon>Holocephali</taxon>
        <taxon>Chimaeriformes</taxon>
        <taxon>Callorhinchidae</taxon>
        <taxon>Callorhinchus</taxon>
    </lineage>
</organism>
<accession>A0A4W3JBL3</accession>
<dbReference type="AlphaFoldDB" id="A0A4W3JBL3"/>
<dbReference type="PANTHER" id="PTHR11461">
    <property type="entry name" value="SERINE PROTEASE INHIBITOR, SERPIN"/>
    <property type="match status" value="1"/>
</dbReference>
<dbReference type="OrthoDB" id="671595at2759"/>
<dbReference type="GO" id="GO:0004867">
    <property type="term" value="F:serine-type endopeptidase inhibitor activity"/>
    <property type="evidence" value="ECO:0007669"/>
    <property type="project" value="InterPro"/>
</dbReference>
<dbReference type="STRING" id="7868.ENSCMIP00000039627"/>
<dbReference type="PANTHER" id="PTHR11461:SF211">
    <property type="entry name" value="GH10112P-RELATED"/>
    <property type="match status" value="1"/>
</dbReference>
<reference evidence="6" key="4">
    <citation type="submission" date="2025-08" db="UniProtKB">
        <authorList>
            <consortium name="Ensembl"/>
        </authorList>
    </citation>
    <scope>IDENTIFICATION</scope>
</reference>
<dbReference type="InterPro" id="IPR042185">
    <property type="entry name" value="Serpin_sf_2"/>
</dbReference>
<dbReference type="InterPro" id="IPR023795">
    <property type="entry name" value="Serpin_CS"/>
</dbReference>
<evidence type="ECO:0000256" key="4">
    <source>
        <dbReference type="ARBA" id="ARBA00079383"/>
    </source>
</evidence>
<dbReference type="PROSITE" id="PS00284">
    <property type="entry name" value="SERPIN"/>
    <property type="match status" value="1"/>
</dbReference>
<dbReference type="FunFam" id="2.30.39.10:FF:000014">
    <property type="entry name" value="Serpin family B member 9"/>
    <property type="match status" value="1"/>
</dbReference>
<keyword evidence="7" id="KW-1185">Reference proteome</keyword>
<evidence type="ECO:0000313" key="6">
    <source>
        <dbReference type="Ensembl" id="ENSCMIP00000039627.1"/>
    </source>
</evidence>
<gene>
    <name evidence="6" type="primary">LOC103184822</name>
</gene>
<name>A0A4W3JBL3_CALMI</name>
<dbReference type="GO" id="GO:0005615">
    <property type="term" value="C:extracellular space"/>
    <property type="evidence" value="ECO:0007669"/>
    <property type="project" value="InterPro"/>
</dbReference>
<dbReference type="Proteomes" id="UP000314986">
    <property type="component" value="Unassembled WGS sequence"/>
</dbReference>
<reference evidence="7" key="1">
    <citation type="journal article" date="2006" name="Science">
        <title>Ancient noncoding elements conserved in the human genome.</title>
        <authorList>
            <person name="Venkatesh B."/>
            <person name="Kirkness E.F."/>
            <person name="Loh Y.H."/>
            <person name="Halpern A.L."/>
            <person name="Lee A.P."/>
            <person name="Johnson J."/>
            <person name="Dandona N."/>
            <person name="Viswanathan L.D."/>
            <person name="Tay A."/>
            <person name="Venter J.C."/>
            <person name="Strausberg R.L."/>
            <person name="Brenner S."/>
        </authorList>
    </citation>
    <scope>NUCLEOTIDE SEQUENCE [LARGE SCALE GENOMIC DNA]</scope>
</reference>
<dbReference type="InParanoid" id="A0A4W3JBL3"/>
<comment type="similarity">
    <text evidence="1">Belongs to the serpin family. Ov-serpin subfamily.</text>
</comment>
<proteinExistence type="inferred from homology"/>
<dbReference type="KEGG" id="cmk:103184822"/>
<dbReference type="FunFam" id="3.30.497.10:FF:000001">
    <property type="entry name" value="Serine protease inhibitor"/>
    <property type="match status" value="1"/>
</dbReference>
<dbReference type="GeneTree" id="ENSGT00940000154573"/>
<keyword evidence="2" id="KW-0007">Acetylation</keyword>